<feature type="compositionally biased region" description="Basic and acidic residues" evidence="2">
    <location>
        <begin position="132"/>
        <end position="141"/>
    </location>
</feature>
<name>A0A5E4R5Q2_9NEOP</name>
<feature type="region of interest" description="Disordered" evidence="2">
    <location>
        <begin position="105"/>
        <end position="153"/>
    </location>
</feature>
<keyword evidence="1" id="KW-0175">Coiled coil</keyword>
<proteinExistence type="predicted"/>
<sequence length="238" mass="27292">MNLLPPRERTTDIVVVESDLHHCSNEPVLPEDNVNHCNYSSYIPTGDIDTEKGKTILPQRTRILELLRPEDPGREELEAIVRPVPRRGLTKPYDEDTWRFLQRALQTPSPHSISTPVTPESQTYTKSSLSPKTERSLADELREAEEEESNGSHMRRELLREFQKRGGGIREALERDRLAKLALSVEDDEEEYDDESGLTAAARRLDALLAESRNLHEELAEIHEDIQVLSRRVSRRDP</sequence>
<keyword evidence="4" id="KW-1185">Reference proteome</keyword>
<accession>A0A5E4R5Q2</accession>
<dbReference type="AlphaFoldDB" id="A0A5E4R5Q2"/>
<feature type="coiled-coil region" evidence="1">
    <location>
        <begin position="198"/>
        <end position="232"/>
    </location>
</feature>
<reference evidence="3 4" key="1">
    <citation type="submission" date="2017-07" db="EMBL/GenBank/DDBJ databases">
        <authorList>
            <person name="Talla V."/>
            <person name="Backstrom N."/>
        </authorList>
    </citation>
    <scope>NUCLEOTIDE SEQUENCE [LARGE SCALE GENOMIC DNA]</scope>
</reference>
<dbReference type="EMBL" id="FZQP02006992">
    <property type="protein sequence ID" value="VVD05621.1"/>
    <property type="molecule type" value="Genomic_DNA"/>
</dbReference>
<evidence type="ECO:0000313" key="4">
    <source>
        <dbReference type="Proteomes" id="UP000324832"/>
    </source>
</evidence>
<evidence type="ECO:0000313" key="3">
    <source>
        <dbReference type="EMBL" id="VVD05621.1"/>
    </source>
</evidence>
<dbReference type="Proteomes" id="UP000324832">
    <property type="component" value="Unassembled WGS sequence"/>
</dbReference>
<evidence type="ECO:0000256" key="2">
    <source>
        <dbReference type="SAM" id="MobiDB-lite"/>
    </source>
</evidence>
<protein>
    <submittedName>
        <fullName evidence="3">Uncharacterized protein</fullName>
    </submittedName>
</protein>
<evidence type="ECO:0000256" key="1">
    <source>
        <dbReference type="SAM" id="Coils"/>
    </source>
</evidence>
<gene>
    <name evidence="3" type="ORF">LSINAPIS_LOCUS15115</name>
</gene>
<feature type="compositionally biased region" description="Polar residues" evidence="2">
    <location>
        <begin position="105"/>
        <end position="131"/>
    </location>
</feature>
<organism evidence="3 4">
    <name type="scientific">Leptidea sinapis</name>
    <dbReference type="NCBI Taxonomy" id="189913"/>
    <lineage>
        <taxon>Eukaryota</taxon>
        <taxon>Metazoa</taxon>
        <taxon>Ecdysozoa</taxon>
        <taxon>Arthropoda</taxon>
        <taxon>Hexapoda</taxon>
        <taxon>Insecta</taxon>
        <taxon>Pterygota</taxon>
        <taxon>Neoptera</taxon>
        <taxon>Endopterygota</taxon>
        <taxon>Lepidoptera</taxon>
        <taxon>Glossata</taxon>
        <taxon>Ditrysia</taxon>
        <taxon>Papilionoidea</taxon>
        <taxon>Pieridae</taxon>
        <taxon>Dismorphiinae</taxon>
        <taxon>Leptidea</taxon>
    </lineage>
</organism>